<accession>A0A672FSL5</accession>
<keyword evidence="6" id="KW-0862">Zinc</keyword>
<dbReference type="Pfam" id="PF22697">
    <property type="entry name" value="SOS1_NGEF_PH"/>
    <property type="match status" value="1"/>
</dbReference>
<evidence type="ECO:0000256" key="8">
    <source>
        <dbReference type="PROSITE-ProRule" id="PRU00091"/>
    </source>
</evidence>
<comment type="subcellular location">
    <subcellularLocation>
        <location evidence="1">Cytoplasm</location>
        <location evidence="1">Cytoskeleton</location>
    </subcellularLocation>
</comment>
<dbReference type="InParanoid" id="A0A672FSL5"/>
<dbReference type="SMART" id="SM00233">
    <property type="entry name" value="PH"/>
    <property type="match status" value="1"/>
</dbReference>
<evidence type="ECO:0000259" key="10">
    <source>
        <dbReference type="PROSITE" id="PS50178"/>
    </source>
</evidence>
<dbReference type="Pfam" id="PF01363">
    <property type="entry name" value="FYVE"/>
    <property type="match status" value="1"/>
</dbReference>
<dbReference type="PROSITE" id="PS50010">
    <property type="entry name" value="DH_2"/>
    <property type="match status" value="1"/>
</dbReference>
<dbReference type="GO" id="GO:0005737">
    <property type="term" value="C:cytoplasm"/>
    <property type="evidence" value="ECO:0007669"/>
    <property type="project" value="TreeGrafter"/>
</dbReference>
<dbReference type="Ensembl" id="ENSSFAT00005001722.1">
    <property type="protein sequence ID" value="ENSSFAP00005001619.1"/>
    <property type="gene ID" value="ENSSFAG00005001137.1"/>
</dbReference>
<keyword evidence="12" id="KW-1185">Reference proteome</keyword>
<dbReference type="InterPro" id="IPR035899">
    <property type="entry name" value="DBL_dom_sf"/>
</dbReference>
<feature type="domain" description="DH" evidence="9">
    <location>
        <begin position="1"/>
        <end position="144"/>
    </location>
</feature>
<evidence type="ECO:0000256" key="7">
    <source>
        <dbReference type="ARBA" id="ARBA00023212"/>
    </source>
</evidence>
<evidence type="ECO:0000256" key="1">
    <source>
        <dbReference type="ARBA" id="ARBA00004245"/>
    </source>
</evidence>
<dbReference type="Gene3D" id="1.20.900.10">
    <property type="entry name" value="Dbl homology (DH) domain"/>
    <property type="match status" value="1"/>
</dbReference>
<name>A0A672FSL5_SALFA</name>
<keyword evidence="2" id="KW-0963">Cytoplasm</keyword>
<evidence type="ECO:0000256" key="4">
    <source>
        <dbReference type="ARBA" id="ARBA00022723"/>
    </source>
</evidence>
<evidence type="ECO:0000313" key="11">
    <source>
        <dbReference type="Ensembl" id="ENSSFAP00005001619.1"/>
    </source>
</evidence>
<dbReference type="InterPro" id="IPR001849">
    <property type="entry name" value="PH_domain"/>
</dbReference>
<dbReference type="InterPro" id="IPR051092">
    <property type="entry name" value="FYVE_RhoGEF_PH"/>
</dbReference>
<dbReference type="AlphaFoldDB" id="A0A672FSL5"/>
<dbReference type="GO" id="GO:0046847">
    <property type="term" value="P:filopodium assembly"/>
    <property type="evidence" value="ECO:0007669"/>
    <property type="project" value="TreeGrafter"/>
</dbReference>
<evidence type="ECO:0000256" key="2">
    <source>
        <dbReference type="ARBA" id="ARBA00022490"/>
    </source>
</evidence>
<dbReference type="SUPFAM" id="SSF48065">
    <property type="entry name" value="DBL homology domain (DH-domain)"/>
    <property type="match status" value="1"/>
</dbReference>
<keyword evidence="7" id="KW-0206">Cytoskeleton</keyword>
<organism evidence="11 12">
    <name type="scientific">Salarias fasciatus</name>
    <name type="common">Jewelled blenny</name>
    <name type="synonym">Blennius fasciatus</name>
    <dbReference type="NCBI Taxonomy" id="181472"/>
    <lineage>
        <taxon>Eukaryota</taxon>
        <taxon>Metazoa</taxon>
        <taxon>Chordata</taxon>
        <taxon>Craniata</taxon>
        <taxon>Vertebrata</taxon>
        <taxon>Euteleostomi</taxon>
        <taxon>Actinopterygii</taxon>
        <taxon>Neopterygii</taxon>
        <taxon>Teleostei</taxon>
        <taxon>Neoteleostei</taxon>
        <taxon>Acanthomorphata</taxon>
        <taxon>Ovalentaria</taxon>
        <taxon>Blenniimorphae</taxon>
        <taxon>Blenniiformes</taxon>
        <taxon>Blennioidei</taxon>
        <taxon>Blenniidae</taxon>
        <taxon>Salariinae</taxon>
        <taxon>Salarias</taxon>
    </lineage>
</organism>
<dbReference type="CDD" id="cd00160">
    <property type="entry name" value="RhoGEF"/>
    <property type="match status" value="1"/>
</dbReference>
<evidence type="ECO:0000256" key="6">
    <source>
        <dbReference type="ARBA" id="ARBA00022833"/>
    </source>
</evidence>
<dbReference type="PROSITE" id="PS50178">
    <property type="entry name" value="ZF_FYVE"/>
    <property type="match status" value="1"/>
</dbReference>
<keyword evidence="3" id="KW-0344">Guanine-nucleotide releasing factor</keyword>
<keyword evidence="5 8" id="KW-0863">Zinc-finger</keyword>
<reference evidence="11" key="2">
    <citation type="submission" date="2025-08" db="UniProtKB">
        <authorList>
            <consortium name="Ensembl"/>
        </authorList>
    </citation>
    <scope>IDENTIFICATION</scope>
</reference>
<dbReference type="Gene3D" id="2.30.29.30">
    <property type="entry name" value="Pleckstrin-homology domain (PH domain)/Phosphotyrosine-binding domain (PTB)"/>
    <property type="match status" value="1"/>
</dbReference>
<sequence>MLRSIFSNVSSIHCFHSQFLLPDLETCIVRWSGPGLGAVLLRHAPFLRMYADYVRNFDRAVELVRTWTERCSAFRGVVQDVQAQAACGSLSLQHHMLEPVQRVPRYQMLLRDYLKTLPEGNPDHQPAQESLQIISMAATHSNSAIHRNESLKRLLEIYEMVGDEEVVNPASRFLREGRLLKLAARNASATERHVFLFNGFLLCCSPRFSLVGQRLAVRCRIGVEGMQVHQTANEDHPFTFQVSGKERTLELQASVCLQVIQEAIDEFQKKNETFRSASKELSVETQSGELGRRAPRWIRDHEVNLCMACTEPFNALTRRRHHCRACGSVSTRPGTFRSAERIRPEQGVSRLLLRVPAAPGSTAGLIVPHFLLLQPEAPPVSGDRLISSFLRYGGDPATCQRLWSVLLRTEAPVLHLYALPTVRDGGKRCLCWFTDI</sequence>
<dbReference type="InterPro" id="IPR055251">
    <property type="entry name" value="SOS1_NGEF_PH"/>
</dbReference>
<dbReference type="PANTHER" id="PTHR12673:SF98">
    <property type="entry name" value="FYVE, RHOGEF AND PH DOMAIN-CONTAINING PROTEIN 4"/>
    <property type="match status" value="1"/>
</dbReference>
<dbReference type="Gene3D" id="3.30.40.10">
    <property type="entry name" value="Zinc/RING finger domain, C3HC4 (zinc finger)"/>
    <property type="match status" value="1"/>
</dbReference>
<dbReference type="SUPFAM" id="SSF57903">
    <property type="entry name" value="FYVE/PHD zinc finger"/>
    <property type="match status" value="1"/>
</dbReference>
<dbReference type="Proteomes" id="UP000472267">
    <property type="component" value="Chromosome 17"/>
</dbReference>
<reference evidence="11" key="3">
    <citation type="submission" date="2025-09" db="UniProtKB">
        <authorList>
            <consortium name="Ensembl"/>
        </authorList>
    </citation>
    <scope>IDENTIFICATION</scope>
</reference>
<dbReference type="GO" id="GO:0005856">
    <property type="term" value="C:cytoskeleton"/>
    <property type="evidence" value="ECO:0007669"/>
    <property type="project" value="UniProtKB-SubCell"/>
</dbReference>
<dbReference type="InterPro" id="IPR017455">
    <property type="entry name" value="Znf_FYVE-rel"/>
</dbReference>
<evidence type="ECO:0000256" key="5">
    <source>
        <dbReference type="ARBA" id="ARBA00022771"/>
    </source>
</evidence>
<evidence type="ECO:0000259" key="9">
    <source>
        <dbReference type="PROSITE" id="PS50010"/>
    </source>
</evidence>
<proteinExistence type="predicted"/>
<dbReference type="InterPro" id="IPR011011">
    <property type="entry name" value="Znf_FYVE_PHD"/>
</dbReference>
<protein>
    <submittedName>
        <fullName evidence="11">FYVE, RhoGEF and PH domain containing 4b</fullName>
    </submittedName>
</protein>
<dbReference type="SMART" id="SM00064">
    <property type="entry name" value="FYVE"/>
    <property type="match status" value="1"/>
</dbReference>
<dbReference type="OMA" id="DNEVAMC"/>
<dbReference type="Pfam" id="PF00621">
    <property type="entry name" value="RhoGEF"/>
    <property type="match status" value="1"/>
</dbReference>
<dbReference type="GO" id="GO:0007010">
    <property type="term" value="P:cytoskeleton organization"/>
    <property type="evidence" value="ECO:0007669"/>
    <property type="project" value="TreeGrafter"/>
</dbReference>
<dbReference type="SMART" id="SM00325">
    <property type="entry name" value="RhoGEF"/>
    <property type="match status" value="1"/>
</dbReference>
<dbReference type="InterPro" id="IPR013083">
    <property type="entry name" value="Znf_RING/FYVE/PHD"/>
</dbReference>
<dbReference type="InterPro" id="IPR000306">
    <property type="entry name" value="Znf_FYVE"/>
</dbReference>
<keyword evidence="4" id="KW-0479">Metal-binding</keyword>
<dbReference type="SUPFAM" id="SSF50729">
    <property type="entry name" value="PH domain-like"/>
    <property type="match status" value="1"/>
</dbReference>
<dbReference type="InterPro" id="IPR011993">
    <property type="entry name" value="PH-like_dom_sf"/>
</dbReference>
<dbReference type="PANTHER" id="PTHR12673">
    <property type="entry name" value="FACIOGENITAL DYSPLASIA PROTEIN"/>
    <property type="match status" value="1"/>
</dbReference>
<dbReference type="GO" id="GO:0008270">
    <property type="term" value="F:zinc ion binding"/>
    <property type="evidence" value="ECO:0007669"/>
    <property type="project" value="UniProtKB-KW"/>
</dbReference>
<feature type="domain" description="FYVE-type" evidence="10">
    <location>
        <begin position="300"/>
        <end position="329"/>
    </location>
</feature>
<reference evidence="11" key="1">
    <citation type="submission" date="2019-06" db="EMBL/GenBank/DDBJ databases">
        <authorList>
            <consortium name="Wellcome Sanger Institute Data Sharing"/>
        </authorList>
    </citation>
    <scope>NUCLEOTIDE SEQUENCE [LARGE SCALE GENOMIC DNA]</scope>
</reference>
<dbReference type="GO" id="GO:0005085">
    <property type="term" value="F:guanyl-nucleotide exchange factor activity"/>
    <property type="evidence" value="ECO:0007669"/>
    <property type="project" value="UniProtKB-KW"/>
</dbReference>
<dbReference type="InterPro" id="IPR000219">
    <property type="entry name" value="DH_dom"/>
</dbReference>
<evidence type="ECO:0000313" key="12">
    <source>
        <dbReference type="Proteomes" id="UP000472267"/>
    </source>
</evidence>
<evidence type="ECO:0000256" key="3">
    <source>
        <dbReference type="ARBA" id="ARBA00022658"/>
    </source>
</evidence>